<dbReference type="Gene3D" id="3.90.870.10">
    <property type="entry name" value="DHBP synthase"/>
    <property type="match status" value="1"/>
</dbReference>
<evidence type="ECO:0000256" key="6">
    <source>
        <dbReference type="ARBA" id="ARBA00022679"/>
    </source>
</evidence>
<evidence type="ECO:0000256" key="1">
    <source>
        <dbReference type="ARBA" id="ARBA00004496"/>
    </source>
</evidence>
<keyword evidence="18" id="KW-1185">Reference proteome</keyword>
<dbReference type="InterPro" id="IPR050156">
    <property type="entry name" value="TC-AMP_synthase_SUA5"/>
</dbReference>
<evidence type="ECO:0000313" key="18">
    <source>
        <dbReference type="Proteomes" id="UP000494363"/>
    </source>
</evidence>
<proteinExistence type="inferred from homology"/>
<feature type="binding site" evidence="14">
    <location>
        <position position="51"/>
    </location>
    <ligand>
        <name>L-threonine</name>
        <dbReference type="ChEBI" id="CHEBI:57926"/>
    </ligand>
</feature>
<dbReference type="PIRSF" id="PIRSF004930">
    <property type="entry name" value="Tln_factor_SUA5"/>
    <property type="match status" value="1"/>
</dbReference>
<dbReference type="GO" id="GO:0005524">
    <property type="term" value="F:ATP binding"/>
    <property type="evidence" value="ECO:0007669"/>
    <property type="project" value="UniProtKB-UniRule"/>
</dbReference>
<keyword evidence="10 13" id="KW-0067">ATP-binding</keyword>
<feature type="binding site" evidence="14">
    <location>
        <position position="254"/>
    </location>
    <ligand>
        <name>ATP</name>
        <dbReference type="ChEBI" id="CHEBI:30616"/>
    </ligand>
</feature>
<dbReference type="GO" id="GO:0008033">
    <property type="term" value="P:tRNA processing"/>
    <property type="evidence" value="ECO:0007669"/>
    <property type="project" value="UniProtKB-KW"/>
</dbReference>
<organism evidence="17 18">
    <name type="scientific">Paraburkholderia humisilvae</name>
    <dbReference type="NCBI Taxonomy" id="627669"/>
    <lineage>
        <taxon>Bacteria</taxon>
        <taxon>Pseudomonadati</taxon>
        <taxon>Pseudomonadota</taxon>
        <taxon>Betaproteobacteria</taxon>
        <taxon>Burkholderiales</taxon>
        <taxon>Burkholderiaceae</taxon>
        <taxon>Paraburkholderia</taxon>
    </lineage>
</organism>
<dbReference type="InterPro" id="IPR006070">
    <property type="entry name" value="Sua5-like_dom"/>
</dbReference>
<evidence type="ECO:0000256" key="11">
    <source>
        <dbReference type="ARBA" id="ARBA00029774"/>
    </source>
</evidence>
<evidence type="ECO:0000256" key="10">
    <source>
        <dbReference type="ARBA" id="ARBA00022840"/>
    </source>
</evidence>
<feature type="binding site" evidence="14">
    <location>
        <position position="163"/>
    </location>
    <ligand>
        <name>L-threonine</name>
        <dbReference type="ChEBI" id="CHEBI:57926"/>
    </ligand>
</feature>
<keyword evidence="8 13" id="KW-0548">Nucleotidyltransferase</keyword>
<evidence type="ECO:0000256" key="12">
    <source>
        <dbReference type="ARBA" id="ARBA00048366"/>
    </source>
</evidence>
<dbReference type="GO" id="GO:0006450">
    <property type="term" value="P:regulation of translational fidelity"/>
    <property type="evidence" value="ECO:0007669"/>
    <property type="project" value="TreeGrafter"/>
</dbReference>
<protein>
    <recommendedName>
        <fullName evidence="4 13">Threonylcarbamoyl-AMP synthase</fullName>
        <shortName evidence="13">TC-AMP synthase</shortName>
        <ecNumber evidence="3 13">2.7.7.87</ecNumber>
    </recommendedName>
    <alternativeName>
        <fullName evidence="11 13">L-threonylcarbamoyladenylate synthase</fullName>
    </alternativeName>
</protein>
<comment type="similarity">
    <text evidence="2 13">Belongs to the SUA5 family.</text>
</comment>
<feature type="region of interest" description="Disordered" evidence="15">
    <location>
        <begin position="1"/>
        <end position="22"/>
    </location>
</feature>
<dbReference type="PROSITE" id="PS51163">
    <property type="entry name" value="YRDC"/>
    <property type="match status" value="1"/>
</dbReference>
<evidence type="ECO:0000313" key="17">
    <source>
        <dbReference type="EMBL" id="CAB3757669.1"/>
    </source>
</evidence>
<evidence type="ECO:0000256" key="5">
    <source>
        <dbReference type="ARBA" id="ARBA00022490"/>
    </source>
</evidence>
<reference evidence="17 18" key="1">
    <citation type="submission" date="2020-04" db="EMBL/GenBank/DDBJ databases">
        <authorList>
            <person name="De Canck E."/>
        </authorList>
    </citation>
    <scope>NUCLEOTIDE SEQUENCE [LARGE SCALE GENOMIC DNA]</scope>
    <source>
        <strain evidence="17 18">LMG 29542</strain>
    </source>
</reference>
<evidence type="ECO:0000259" key="16">
    <source>
        <dbReference type="PROSITE" id="PS51163"/>
    </source>
</evidence>
<evidence type="ECO:0000256" key="14">
    <source>
        <dbReference type="PIRSR" id="PIRSR004930-1"/>
    </source>
</evidence>
<dbReference type="GO" id="GO:0061710">
    <property type="term" value="F:L-threonylcarbamoyladenylate synthase"/>
    <property type="evidence" value="ECO:0007669"/>
    <property type="project" value="UniProtKB-EC"/>
</dbReference>
<dbReference type="Pfam" id="PF01300">
    <property type="entry name" value="Sua5_yciO_yrdC"/>
    <property type="match status" value="1"/>
</dbReference>
<keyword evidence="5 13" id="KW-0963">Cytoplasm</keyword>
<evidence type="ECO:0000256" key="2">
    <source>
        <dbReference type="ARBA" id="ARBA00007663"/>
    </source>
</evidence>
<feature type="binding site" evidence="14">
    <location>
        <position position="137"/>
    </location>
    <ligand>
        <name>L-threonine</name>
        <dbReference type="ChEBI" id="CHEBI:57926"/>
    </ligand>
</feature>
<evidence type="ECO:0000256" key="13">
    <source>
        <dbReference type="PIRNR" id="PIRNR004930"/>
    </source>
</evidence>
<gene>
    <name evidence="17" type="primary">ywlC</name>
    <name evidence="17" type="ORF">LMG29542_03108</name>
</gene>
<dbReference type="PANTHER" id="PTHR17490:SF16">
    <property type="entry name" value="THREONYLCARBAMOYL-AMP SYNTHASE"/>
    <property type="match status" value="1"/>
</dbReference>
<dbReference type="PANTHER" id="PTHR17490">
    <property type="entry name" value="SUA5"/>
    <property type="match status" value="1"/>
</dbReference>
<dbReference type="Pfam" id="PF03481">
    <property type="entry name" value="Sua5_C"/>
    <property type="match status" value="1"/>
</dbReference>
<sequence length="360" mass="37686">MPDQPNPSGGAPGAPESRDSGDTRATIDAAQIDHAAALLDAGELVAFPTETVYGLGGDAESPAAVGRIYAAKGRPANHPVIVHLAPHGDPRYWVEQLPADAQRLIDAFWPGPLTLILKRAAHIPSAVSGGQDSVGLRCPSHPVAQALLDAFSARRGGHGGIAAPSANRFGHVSPTTAQHVRDEFGSAIHVLDGGPSKVGIESTIVDLSRGFPALLRPGHVTPQDIADVLGAMPRLADGADATAPRASGTLKAHYAPRTPLALMPFDALKPLLVAARAAHERVALVARASRAGHWADAKDVHFVAAPEDPHVYARDLYGLLRALDRANVTRILIEKLPDTVEWIAVNDRLGRAAAAFEASD</sequence>
<dbReference type="GO" id="GO:0000049">
    <property type="term" value="F:tRNA binding"/>
    <property type="evidence" value="ECO:0007669"/>
    <property type="project" value="TreeGrafter"/>
</dbReference>
<feature type="binding site" evidence="14">
    <location>
        <position position="216"/>
    </location>
    <ligand>
        <name>ATP</name>
        <dbReference type="ChEBI" id="CHEBI:30616"/>
    </ligand>
</feature>
<evidence type="ECO:0000256" key="7">
    <source>
        <dbReference type="ARBA" id="ARBA00022694"/>
    </source>
</evidence>
<dbReference type="InterPro" id="IPR038385">
    <property type="entry name" value="Sua5/YwlC_C"/>
</dbReference>
<dbReference type="GO" id="GO:0005737">
    <property type="term" value="C:cytoplasm"/>
    <property type="evidence" value="ECO:0007669"/>
    <property type="project" value="UniProtKB-SubCell"/>
</dbReference>
<keyword evidence="7 13" id="KW-0819">tRNA processing</keyword>
<name>A0A6J5DTT3_9BURK</name>
<dbReference type="Gene3D" id="3.40.50.11030">
    <property type="entry name" value="Threonylcarbamoyl-AMP synthase, C-terminal domain"/>
    <property type="match status" value="1"/>
</dbReference>
<evidence type="ECO:0000256" key="4">
    <source>
        <dbReference type="ARBA" id="ARBA00015492"/>
    </source>
</evidence>
<feature type="binding site" evidence="14">
    <location>
        <position position="165"/>
    </location>
    <ligand>
        <name>ATP</name>
        <dbReference type="ChEBI" id="CHEBI:30616"/>
    </ligand>
</feature>
<evidence type="ECO:0000256" key="15">
    <source>
        <dbReference type="SAM" id="MobiDB-lite"/>
    </source>
</evidence>
<comment type="subcellular location">
    <subcellularLocation>
        <location evidence="1 13">Cytoplasm</location>
    </subcellularLocation>
</comment>
<dbReference type="InterPro" id="IPR010923">
    <property type="entry name" value="T(6)A37_SUA5"/>
</dbReference>
<feature type="domain" description="YrdC-like" evidence="16">
    <location>
        <begin position="29"/>
        <end position="220"/>
    </location>
</feature>
<evidence type="ECO:0000256" key="8">
    <source>
        <dbReference type="ARBA" id="ARBA00022695"/>
    </source>
</evidence>
<evidence type="ECO:0000256" key="9">
    <source>
        <dbReference type="ARBA" id="ARBA00022741"/>
    </source>
</evidence>
<dbReference type="AlphaFoldDB" id="A0A6J5DTT3"/>
<comment type="catalytic activity">
    <reaction evidence="12 13">
        <text>L-threonine + hydrogencarbonate + ATP = L-threonylcarbamoyladenylate + diphosphate + H2O</text>
        <dbReference type="Rhea" id="RHEA:36407"/>
        <dbReference type="ChEBI" id="CHEBI:15377"/>
        <dbReference type="ChEBI" id="CHEBI:17544"/>
        <dbReference type="ChEBI" id="CHEBI:30616"/>
        <dbReference type="ChEBI" id="CHEBI:33019"/>
        <dbReference type="ChEBI" id="CHEBI:57926"/>
        <dbReference type="ChEBI" id="CHEBI:73682"/>
        <dbReference type="EC" id="2.7.7.87"/>
    </reaction>
</comment>
<dbReference type="NCBIfam" id="TIGR00057">
    <property type="entry name" value="L-threonylcarbamoyladenylate synthase"/>
    <property type="match status" value="1"/>
</dbReference>
<dbReference type="Proteomes" id="UP000494363">
    <property type="component" value="Unassembled WGS sequence"/>
</dbReference>
<evidence type="ECO:0000256" key="3">
    <source>
        <dbReference type="ARBA" id="ARBA00012584"/>
    </source>
</evidence>
<dbReference type="EC" id="2.7.7.87" evidence="3 13"/>
<comment type="function">
    <text evidence="13">Required for the formation of a threonylcarbamoyl group on adenosine at position 37 (t(6)A37) in tRNAs that read codons beginning with adenine.</text>
</comment>
<feature type="binding site" evidence="14">
    <location>
        <position position="202"/>
    </location>
    <ligand>
        <name>L-threonine</name>
        <dbReference type="ChEBI" id="CHEBI:57926"/>
    </ligand>
</feature>
<dbReference type="RefSeq" id="WP_246355877.1">
    <property type="nucleotide sequence ID" value="NZ_CADIKH010000013.1"/>
</dbReference>
<keyword evidence="9 13" id="KW-0547">Nucleotide-binding</keyword>
<feature type="binding site" evidence="14">
    <location>
        <position position="74"/>
    </location>
    <ligand>
        <name>ATP</name>
        <dbReference type="ChEBI" id="CHEBI:30616"/>
    </ligand>
</feature>
<accession>A0A6J5DTT3</accession>
<dbReference type="GO" id="GO:0003725">
    <property type="term" value="F:double-stranded RNA binding"/>
    <property type="evidence" value="ECO:0007669"/>
    <property type="project" value="UniProtKB-UniRule"/>
</dbReference>
<feature type="binding site" evidence="14">
    <location>
        <position position="83"/>
    </location>
    <ligand>
        <name>L-threonine</name>
        <dbReference type="ChEBI" id="CHEBI:57926"/>
    </ligand>
</feature>
<dbReference type="InterPro" id="IPR005145">
    <property type="entry name" value="Sua5_C"/>
</dbReference>
<feature type="binding site" evidence="14">
    <location>
        <position position="173"/>
    </location>
    <ligand>
        <name>ATP</name>
        <dbReference type="ChEBI" id="CHEBI:30616"/>
    </ligand>
</feature>
<dbReference type="SUPFAM" id="SSF55821">
    <property type="entry name" value="YrdC/RibB"/>
    <property type="match status" value="1"/>
</dbReference>
<dbReference type="EMBL" id="CADIKH010000013">
    <property type="protein sequence ID" value="CAB3757669.1"/>
    <property type="molecule type" value="Genomic_DNA"/>
</dbReference>
<dbReference type="InterPro" id="IPR017945">
    <property type="entry name" value="DHBP_synth_RibB-like_a/b_dom"/>
</dbReference>
<keyword evidence="6 13" id="KW-0808">Transferase</keyword>